<reference evidence="1 2" key="1">
    <citation type="submission" date="2023-12" db="EMBL/GenBank/DDBJ databases">
        <title>novel species in genus Nocarida.</title>
        <authorList>
            <person name="Li Z."/>
        </authorList>
    </citation>
    <scope>NUCLEOTIDE SEQUENCE [LARGE SCALE GENOMIC DNA]</scope>
    <source>
        <strain evidence="1 2">CDC186</strain>
    </source>
</reference>
<comment type="caution">
    <text evidence="1">The sequence shown here is derived from an EMBL/GenBank/DDBJ whole genome shotgun (WGS) entry which is preliminary data.</text>
</comment>
<protein>
    <submittedName>
        <fullName evidence="1">Uncharacterized protein</fullName>
    </submittedName>
</protein>
<dbReference type="Proteomes" id="UP001348098">
    <property type="component" value="Unassembled WGS sequence"/>
</dbReference>
<dbReference type="EMBL" id="JAYKYQ010000003">
    <property type="protein sequence ID" value="MEB3509967.1"/>
    <property type="molecule type" value="Genomic_DNA"/>
</dbReference>
<gene>
    <name evidence="1" type="ORF">U3653_08065</name>
</gene>
<keyword evidence="2" id="KW-1185">Reference proteome</keyword>
<evidence type="ECO:0000313" key="2">
    <source>
        <dbReference type="Proteomes" id="UP001348098"/>
    </source>
</evidence>
<accession>A0ABU6AR75</accession>
<proteinExistence type="predicted"/>
<organism evidence="1 2">
    <name type="scientific">Nocardia implantans</name>
    <dbReference type="NCBI Taxonomy" id="3108168"/>
    <lineage>
        <taxon>Bacteria</taxon>
        <taxon>Bacillati</taxon>
        <taxon>Actinomycetota</taxon>
        <taxon>Actinomycetes</taxon>
        <taxon>Mycobacteriales</taxon>
        <taxon>Nocardiaceae</taxon>
        <taxon>Nocardia</taxon>
    </lineage>
</organism>
<dbReference type="RefSeq" id="WP_323124101.1">
    <property type="nucleotide sequence ID" value="NZ_JAYESH010000003.1"/>
</dbReference>
<sequence>MRTWSVTLTEADVPVLGIVVEVQLQRDDDKMWSWPVYLTTLCA</sequence>
<name>A0ABU6AR75_9NOCA</name>
<evidence type="ECO:0000313" key="1">
    <source>
        <dbReference type="EMBL" id="MEB3509967.1"/>
    </source>
</evidence>